<gene>
    <name evidence="2" type="ORF">THAOC_23383</name>
</gene>
<dbReference type="AlphaFoldDB" id="K0RWC6"/>
<name>K0RWC6_THAOC</name>
<feature type="non-terminal residue" evidence="2">
    <location>
        <position position="1"/>
    </location>
</feature>
<sequence length="153" mass="17047">TRQRVAGGGRGRGGRTNEGGRGQQLLSGIVTKKPKYHRYQNAEVLLTGDIYPNGAPPKPHYVVGGIDEVANLGANSCHWASRQVCEANCESLFSESGHLAKPHMNRVSNETFERLVIAKHRMSRIYCSPAKVKEEFLRRWKGKLFGKDEDRDG</sequence>
<evidence type="ECO:0000313" key="3">
    <source>
        <dbReference type="Proteomes" id="UP000266841"/>
    </source>
</evidence>
<organism evidence="2 3">
    <name type="scientific">Thalassiosira oceanica</name>
    <name type="common">Marine diatom</name>
    <dbReference type="NCBI Taxonomy" id="159749"/>
    <lineage>
        <taxon>Eukaryota</taxon>
        <taxon>Sar</taxon>
        <taxon>Stramenopiles</taxon>
        <taxon>Ochrophyta</taxon>
        <taxon>Bacillariophyta</taxon>
        <taxon>Coscinodiscophyceae</taxon>
        <taxon>Thalassiosirophycidae</taxon>
        <taxon>Thalassiosirales</taxon>
        <taxon>Thalassiosiraceae</taxon>
        <taxon>Thalassiosira</taxon>
    </lineage>
</organism>
<feature type="compositionally biased region" description="Gly residues" evidence="1">
    <location>
        <begin position="1"/>
        <end position="22"/>
    </location>
</feature>
<accession>K0RWC6</accession>
<evidence type="ECO:0000313" key="2">
    <source>
        <dbReference type="EMBL" id="EJK56684.1"/>
    </source>
</evidence>
<dbReference type="Proteomes" id="UP000266841">
    <property type="component" value="Unassembled WGS sequence"/>
</dbReference>
<dbReference type="EMBL" id="AGNL01030826">
    <property type="protein sequence ID" value="EJK56684.1"/>
    <property type="molecule type" value="Genomic_DNA"/>
</dbReference>
<proteinExistence type="predicted"/>
<protein>
    <submittedName>
        <fullName evidence="2">Uncharacterized protein</fullName>
    </submittedName>
</protein>
<comment type="caution">
    <text evidence="2">The sequence shown here is derived from an EMBL/GenBank/DDBJ whole genome shotgun (WGS) entry which is preliminary data.</text>
</comment>
<reference evidence="2 3" key="1">
    <citation type="journal article" date="2012" name="Genome Biol.">
        <title>Genome and low-iron response of an oceanic diatom adapted to chronic iron limitation.</title>
        <authorList>
            <person name="Lommer M."/>
            <person name="Specht M."/>
            <person name="Roy A.S."/>
            <person name="Kraemer L."/>
            <person name="Andreson R."/>
            <person name="Gutowska M.A."/>
            <person name="Wolf J."/>
            <person name="Bergner S.V."/>
            <person name="Schilhabel M.B."/>
            <person name="Klostermeier U.C."/>
            <person name="Beiko R.G."/>
            <person name="Rosenstiel P."/>
            <person name="Hippler M."/>
            <person name="Laroche J."/>
        </authorList>
    </citation>
    <scope>NUCLEOTIDE SEQUENCE [LARGE SCALE GENOMIC DNA]</scope>
    <source>
        <strain evidence="2 3">CCMP1005</strain>
    </source>
</reference>
<feature type="region of interest" description="Disordered" evidence="1">
    <location>
        <begin position="1"/>
        <end position="24"/>
    </location>
</feature>
<evidence type="ECO:0000256" key="1">
    <source>
        <dbReference type="SAM" id="MobiDB-lite"/>
    </source>
</evidence>
<keyword evidence="3" id="KW-1185">Reference proteome</keyword>